<feature type="compositionally biased region" description="Basic and acidic residues" evidence="2">
    <location>
        <begin position="329"/>
        <end position="346"/>
    </location>
</feature>
<feature type="region of interest" description="Disordered" evidence="2">
    <location>
        <begin position="324"/>
        <end position="354"/>
    </location>
</feature>
<dbReference type="OMA" id="FRDDMEY"/>
<dbReference type="Pfam" id="PF03763">
    <property type="entry name" value="Remorin_C"/>
    <property type="match status" value="1"/>
</dbReference>
<dbReference type="AlphaFoldDB" id="A0A5P1FDB1"/>
<dbReference type="PANTHER" id="PTHR31471:SF51">
    <property type="entry name" value="REMORIN FAMILY PROTEIN"/>
    <property type="match status" value="1"/>
</dbReference>
<gene>
    <name evidence="4" type="ORF">A4U43_C03F26810</name>
</gene>
<dbReference type="PANTHER" id="PTHR31471">
    <property type="entry name" value="OS02G0116800 PROTEIN"/>
    <property type="match status" value="1"/>
</dbReference>
<evidence type="ECO:0000256" key="2">
    <source>
        <dbReference type="SAM" id="MobiDB-lite"/>
    </source>
</evidence>
<protein>
    <recommendedName>
        <fullName evidence="3">Remorin C-terminal domain-containing protein</fullName>
    </recommendedName>
</protein>
<keyword evidence="5" id="KW-1185">Reference proteome</keyword>
<feature type="domain" description="Remorin C-terminal" evidence="3">
    <location>
        <begin position="254"/>
        <end position="354"/>
    </location>
</feature>
<dbReference type="InterPro" id="IPR005516">
    <property type="entry name" value="Remorin_C"/>
</dbReference>
<accession>A0A5P1FDB1</accession>
<dbReference type="OrthoDB" id="775261at2759"/>
<reference evidence="5" key="1">
    <citation type="journal article" date="2017" name="Nat. Commun.">
        <title>The asparagus genome sheds light on the origin and evolution of a young Y chromosome.</title>
        <authorList>
            <person name="Harkess A."/>
            <person name="Zhou J."/>
            <person name="Xu C."/>
            <person name="Bowers J.E."/>
            <person name="Van der Hulst R."/>
            <person name="Ayyampalayam S."/>
            <person name="Mercati F."/>
            <person name="Riccardi P."/>
            <person name="McKain M.R."/>
            <person name="Kakrana A."/>
            <person name="Tang H."/>
            <person name="Ray J."/>
            <person name="Groenendijk J."/>
            <person name="Arikit S."/>
            <person name="Mathioni S.M."/>
            <person name="Nakano M."/>
            <person name="Shan H."/>
            <person name="Telgmann-Rauber A."/>
            <person name="Kanno A."/>
            <person name="Yue Z."/>
            <person name="Chen H."/>
            <person name="Li W."/>
            <person name="Chen Y."/>
            <person name="Xu X."/>
            <person name="Zhang Y."/>
            <person name="Luo S."/>
            <person name="Chen H."/>
            <person name="Gao J."/>
            <person name="Mao Z."/>
            <person name="Pires J.C."/>
            <person name="Luo M."/>
            <person name="Kudrna D."/>
            <person name="Wing R.A."/>
            <person name="Meyers B.C."/>
            <person name="Yi K."/>
            <person name="Kong H."/>
            <person name="Lavrijsen P."/>
            <person name="Sunseri F."/>
            <person name="Falavigna A."/>
            <person name="Ye Y."/>
            <person name="Leebens-Mack J.H."/>
            <person name="Chen G."/>
        </authorList>
    </citation>
    <scope>NUCLEOTIDE SEQUENCE [LARGE SCALE GENOMIC DNA]</scope>
    <source>
        <strain evidence="5">cv. DH0086</strain>
    </source>
</reference>
<dbReference type="Proteomes" id="UP000243459">
    <property type="component" value="Chromosome 3"/>
</dbReference>
<sequence length="383" mass="44442">MDLLKQTRVRFPILGEESQDNQYSANRRLSAQTTISFKGEREKTGKRFQRWLTGQMSVSDPWSDGDIEAAIAAAAYAIAYMEEGSPNHNEPRKKLGRDMTKTKSKKEEDIMNKPTDNSSMIKPTYTDTMTKPADPSTISRWLSDERSMRKSATFDQKMLEDATGTTHDAGKASGKKTIRKSKSLDQMMFEDSITNIKKPEKPTGKPPTIKKTPTFSDKYLNDKENKSFEERQDMEAEQPEPIWYPRYMKSMKEGTKADVWEKEQIDKIRKWYNKINSKILQWETDKKVKAKRRLVRKEKELEQRRAIYLQEYRNEISRVDKISSGARATSEERKRIKELKTQEKAKQLRNGGAAKEEECILENTNLIHPQSSMCLFVGKLKKK</sequence>
<evidence type="ECO:0000256" key="1">
    <source>
        <dbReference type="ARBA" id="ARBA00005711"/>
    </source>
</evidence>
<proteinExistence type="inferred from homology"/>
<organism evidence="4 5">
    <name type="scientific">Asparagus officinalis</name>
    <name type="common">Garden asparagus</name>
    <dbReference type="NCBI Taxonomy" id="4686"/>
    <lineage>
        <taxon>Eukaryota</taxon>
        <taxon>Viridiplantae</taxon>
        <taxon>Streptophyta</taxon>
        <taxon>Embryophyta</taxon>
        <taxon>Tracheophyta</taxon>
        <taxon>Spermatophyta</taxon>
        <taxon>Magnoliopsida</taxon>
        <taxon>Liliopsida</taxon>
        <taxon>Asparagales</taxon>
        <taxon>Asparagaceae</taxon>
        <taxon>Asparagoideae</taxon>
        <taxon>Asparagus</taxon>
    </lineage>
</organism>
<evidence type="ECO:0000259" key="3">
    <source>
        <dbReference type="Pfam" id="PF03763"/>
    </source>
</evidence>
<dbReference type="EMBL" id="CM007383">
    <property type="protein sequence ID" value="ONK76358.1"/>
    <property type="molecule type" value="Genomic_DNA"/>
</dbReference>
<feature type="region of interest" description="Disordered" evidence="2">
    <location>
        <begin position="196"/>
        <end position="217"/>
    </location>
</feature>
<feature type="compositionally biased region" description="Polar residues" evidence="2">
    <location>
        <begin position="114"/>
        <end position="129"/>
    </location>
</feature>
<dbReference type="Gramene" id="ONK76358">
    <property type="protein sequence ID" value="ONK76358"/>
    <property type="gene ID" value="A4U43_C03F26810"/>
</dbReference>
<comment type="similarity">
    <text evidence="1">Belongs to the remorin family.</text>
</comment>
<evidence type="ECO:0000313" key="4">
    <source>
        <dbReference type="EMBL" id="ONK76358.1"/>
    </source>
</evidence>
<feature type="compositionally biased region" description="Basic and acidic residues" evidence="2">
    <location>
        <begin position="89"/>
        <end position="111"/>
    </location>
</feature>
<feature type="region of interest" description="Disordered" evidence="2">
    <location>
        <begin position="84"/>
        <end position="136"/>
    </location>
</feature>
<name>A0A5P1FDB1_ASPOF</name>
<evidence type="ECO:0000313" key="5">
    <source>
        <dbReference type="Proteomes" id="UP000243459"/>
    </source>
</evidence>